<dbReference type="InterPro" id="IPR009061">
    <property type="entry name" value="DNA-bd_dom_put_sf"/>
</dbReference>
<comment type="caution">
    <text evidence="2">The sequence shown here is derived from an EMBL/GenBank/DDBJ whole genome shotgun (WGS) entry which is preliminary data.</text>
</comment>
<dbReference type="Proteomes" id="UP000602284">
    <property type="component" value="Unassembled WGS sequence"/>
</dbReference>
<gene>
    <name evidence="2" type="ORF">JJB07_17080</name>
</gene>
<keyword evidence="3" id="KW-1185">Reference proteome</keyword>
<feature type="domain" description="Helix-turn-helix" evidence="1">
    <location>
        <begin position="89"/>
        <end position="132"/>
    </location>
</feature>
<accession>A0ABS1JDG5</accession>
<dbReference type="Pfam" id="PF12728">
    <property type="entry name" value="HTH_17"/>
    <property type="match status" value="1"/>
</dbReference>
<dbReference type="RefSeq" id="WP_201637130.1">
    <property type="nucleotide sequence ID" value="NZ_JAEQNB010000005.1"/>
</dbReference>
<evidence type="ECO:0000259" key="1">
    <source>
        <dbReference type="Pfam" id="PF12728"/>
    </source>
</evidence>
<reference evidence="2 3" key="1">
    <citation type="submission" date="2021-01" db="EMBL/GenBank/DDBJ databases">
        <title>Tumebacillus sp. strain ITR2 16S ribosomal RNA gene Genome sequencing and assembly.</title>
        <authorList>
            <person name="Kang M."/>
        </authorList>
    </citation>
    <scope>NUCLEOTIDE SEQUENCE [LARGE SCALE GENOMIC DNA]</scope>
    <source>
        <strain evidence="2 3">ITR2</strain>
    </source>
</reference>
<sequence>MFEAADKQVLLEQRFALSKSLVEGTALRGDLFTLALTNFLKITLPGNALAHEALTVHNPMDKKQLEDALVKALEIIVTVATEEVEYGKVYTTGQIAKLFGVSITTIHNWLKEGRFIGIELKGGNKQTRIPESTRWKSPTGVILTIREVAEKFSTPPQTPRTANQELLELTKSIAFFEQKYKSTYEQYLQNQDIEKADFETRRDLQEWKYLQRRIGDREET</sequence>
<proteinExistence type="predicted"/>
<dbReference type="EMBL" id="JAEQNB010000005">
    <property type="protein sequence ID" value="MBL0388321.1"/>
    <property type="molecule type" value="Genomic_DNA"/>
</dbReference>
<dbReference type="InterPro" id="IPR041657">
    <property type="entry name" value="HTH_17"/>
</dbReference>
<name>A0ABS1JDG5_9BACL</name>
<evidence type="ECO:0000313" key="3">
    <source>
        <dbReference type="Proteomes" id="UP000602284"/>
    </source>
</evidence>
<protein>
    <submittedName>
        <fullName evidence="2">Helix-turn-helix domain-containing protein</fullName>
    </submittedName>
</protein>
<evidence type="ECO:0000313" key="2">
    <source>
        <dbReference type="EMBL" id="MBL0388321.1"/>
    </source>
</evidence>
<organism evidence="2 3">
    <name type="scientific">Tumebacillus amylolyticus</name>
    <dbReference type="NCBI Taxonomy" id="2801339"/>
    <lineage>
        <taxon>Bacteria</taxon>
        <taxon>Bacillati</taxon>
        <taxon>Bacillota</taxon>
        <taxon>Bacilli</taxon>
        <taxon>Bacillales</taxon>
        <taxon>Alicyclobacillaceae</taxon>
        <taxon>Tumebacillus</taxon>
    </lineage>
</organism>
<dbReference type="SUPFAM" id="SSF46955">
    <property type="entry name" value="Putative DNA-binding domain"/>
    <property type="match status" value="1"/>
</dbReference>